<evidence type="ECO:0008006" key="4">
    <source>
        <dbReference type="Google" id="ProtNLM"/>
    </source>
</evidence>
<evidence type="ECO:0000313" key="3">
    <source>
        <dbReference type="Proteomes" id="UP001564626"/>
    </source>
</evidence>
<dbReference type="Proteomes" id="UP001564626">
    <property type="component" value="Unassembled WGS sequence"/>
</dbReference>
<gene>
    <name evidence="2" type="ORF">AB8O55_21980</name>
</gene>
<comment type="caution">
    <text evidence="2">The sequence shown here is derived from an EMBL/GenBank/DDBJ whole genome shotgun (WGS) entry which is preliminary data.</text>
</comment>
<feature type="region of interest" description="Disordered" evidence="1">
    <location>
        <begin position="26"/>
        <end position="48"/>
    </location>
</feature>
<evidence type="ECO:0000256" key="1">
    <source>
        <dbReference type="SAM" id="MobiDB-lite"/>
    </source>
</evidence>
<organism evidence="2 3">
    <name type="scientific">Saccharopolyspora cebuensis</name>
    <dbReference type="NCBI Taxonomy" id="418759"/>
    <lineage>
        <taxon>Bacteria</taxon>
        <taxon>Bacillati</taxon>
        <taxon>Actinomycetota</taxon>
        <taxon>Actinomycetes</taxon>
        <taxon>Pseudonocardiales</taxon>
        <taxon>Pseudonocardiaceae</taxon>
        <taxon>Saccharopolyspora</taxon>
    </lineage>
</organism>
<protein>
    <recommendedName>
        <fullName evidence="4">Secreted protein</fullName>
    </recommendedName>
</protein>
<proteinExistence type="predicted"/>
<reference evidence="2 3" key="1">
    <citation type="submission" date="2024-08" db="EMBL/GenBank/DDBJ databases">
        <title>Genome mining of Saccharopolyspora cebuensis PGLac3 from Nigerian medicinal plant.</title>
        <authorList>
            <person name="Ezeobiora C.E."/>
            <person name="Igbokwe N.H."/>
            <person name="Amin D.H."/>
            <person name="Mendie U.E."/>
        </authorList>
    </citation>
    <scope>NUCLEOTIDE SEQUENCE [LARGE SCALE GENOMIC DNA]</scope>
    <source>
        <strain evidence="2 3">PGLac3</strain>
    </source>
</reference>
<name>A0ABV4CLY3_9PSEU</name>
<sequence length="168" mass="18242">MSAREWLLFAAVVLVALVGIVLSHSTSSHEEADDEPPPEAAEPTSARPVTTWVISPEQSRFHLSADAARAVCGHPLRGPWVRTTGLDAIIPGTHVPCDSCVALRATHRQFDQAVTVAGRRRPAVPRPVPDPSTWRTDQLPLITAYVQAANRTAPHHHRTEPPTARAAR</sequence>
<evidence type="ECO:0000313" key="2">
    <source>
        <dbReference type="EMBL" id="MEY8042091.1"/>
    </source>
</evidence>
<dbReference type="RefSeq" id="WP_345362937.1">
    <property type="nucleotide sequence ID" value="NZ_BAABII010000007.1"/>
</dbReference>
<accession>A0ABV4CLY3</accession>
<keyword evidence="3" id="KW-1185">Reference proteome</keyword>
<dbReference type="EMBL" id="JBGEHV010000048">
    <property type="protein sequence ID" value="MEY8042091.1"/>
    <property type="molecule type" value="Genomic_DNA"/>
</dbReference>